<keyword evidence="2" id="KW-1133">Transmembrane helix</keyword>
<dbReference type="Proteomes" id="UP000189580">
    <property type="component" value="Chromosome c"/>
</dbReference>
<gene>
    <name evidence="3" type="ORF">AWJ20_4058</name>
</gene>
<feature type="region of interest" description="Disordered" evidence="1">
    <location>
        <begin position="337"/>
        <end position="361"/>
    </location>
</feature>
<feature type="transmembrane region" description="Helical" evidence="2">
    <location>
        <begin position="409"/>
        <end position="429"/>
    </location>
</feature>
<feature type="compositionally biased region" description="Low complexity" evidence="1">
    <location>
        <begin position="259"/>
        <end position="277"/>
    </location>
</feature>
<feature type="compositionally biased region" description="Low complexity" evidence="1">
    <location>
        <begin position="226"/>
        <end position="251"/>
    </location>
</feature>
<dbReference type="RefSeq" id="XP_018733732.1">
    <property type="nucleotide sequence ID" value="XM_018881109.1"/>
</dbReference>
<evidence type="ECO:0000313" key="4">
    <source>
        <dbReference type="Proteomes" id="UP000189580"/>
    </source>
</evidence>
<name>A0A167C5T4_9ASCO</name>
<organism evidence="3 4">
    <name type="scientific">Sugiyamaella lignohabitans</name>
    <dbReference type="NCBI Taxonomy" id="796027"/>
    <lineage>
        <taxon>Eukaryota</taxon>
        <taxon>Fungi</taxon>
        <taxon>Dikarya</taxon>
        <taxon>Ascomycota</taxon>
        <taxon>Saccharomycotina</taxon>
        <taxon>Dipodascomycetes</taxon>
        <taxon>Dipodascales</taxon>
        <taxon>Trichomonascaceae</taxon>
        <taxon>Sugiyamaella</taxon>
    </lineage>
</organism>
<keyword evidence="4" id="KW-1185">Reference proteome</keyword>
<dbReference type="InterPro" id="IPR029058">
    <property type="entry name" value="AB_hydrolase_fold"/>
</dbReference>
<evidence type="ECO:0000256" key="2">
    <source>
        <dbReference type="SAM" id="Phobius"/>
    </source>
</evidence>
<feature type="transmembrane region" description="Helical" evidence="2">
    <location>
        <begin position="373"/>
        <end position="397"/>
    </location>
</feature>
<accession>A0A167C5T4</accession>
<feature type="transmembrane region" description="Helical" evidence="2">
    <location>
        <begin position="523"/>
        <end position="545"/>
    </location>
</feature>
<dbReference type="SUPFAM" id="SSF53474">
    <property type="entry name" value="alpha/beta-Hydrolases"/>
    <property type="match status" value="1"/>
</dbReference>
<feature type="compositionally biased region" description="Polar residues" evidence="1">
    <location>
        <begin position="48"/>
        <end position="82"/>
    </location>
</feature>
<dbReference type="Pfam" id="PF10329">
    <property type="entry name" value="DUF2417"/>
    <property type="match status" value="1"/>
</dbReference>
<dbReference type="EMBL" id="CP014500">
    <property type="protein sequence ID" value="ANB11255.1"/>
    <property type="molecule type" value="Genomic_DNA"/>
</dbReference>
<feature type="region of interest" description="Disordered" evidence="1">
    <location>
        <begin position="1"/>
        <end position="304"/>
    </location>
</feature>
<dbReference type="InterPro" id="IPR019431">
    <property type="entry name" value="DUF2417"/>
</dbReference>
<feature type="transmembrane region" description="Helical" evidence="2">
    <location>
        <begin position="441"/>
        <end position="458"/>
    </location>
</feature>
<feature type="compositionally biased region" description="Polar residues" evidence="1">
    <location>
        <begin position="160"/>
        <end position="172"/>
    </location>
</feature>
<protein>
    <recommendedName>
        <fullName evidence="5">AB hydrolase-1 domain-containing protein</fullName>
    </recommendedName>
</protein>
<keyword evidence="2" id="KW-0472">Membrane</keyword>
<keyword evidence="2" id="KW-0812">Transmembrane</keyword>
<dbReference type="KEGG" id="slb:AWJ20_4058"/>
<reference evidence="3 4" key="1">
    <citation type="submission" date="2016-02" db="EMBL/GenBank/DDBJ databases">
        <title>Complete genome sequence and transcriptome regulation of the pentose utilising yeast Sugiyamaella lignohabitans.</title>
        <authorList>
            <person name="Bellasio M."/>
            <person name="Peymann A."/>
            <person name="Valli M."/>
            <person name="Sipitzky M."/>
            <person name="Graf A."/>
            <person name="Sauer M."/>
            <person name="Marx H."/>
            <person name="Mattanovich D."/>
        </authorList>
    </citation>
    <scope>NUCLEOTIDE SEQUENCE [LARGE SCALE GENOMIC DNA]</scope>
    <source>
        <strain evidence="3 4">CBS 10342</strain>
    </source>
</reference>
<dbReference type="OrthoDB" id="164921at2759"/>
<dbReference type="Gene3D" id="3.40.50.1820">
    <property type="entry name" value="alpha/beta hydrolase"/>
    <property type="match status" value="1"/>
</dbReference>
<evidence type="ECO:0000256" key="1">
    <source>
        <dbReference type="SAM" id="MobiDB-lite"/>
    </source>
</evidence>
<dbReference type="GeneID" id="30036148"/>
<proteinExistence type="predicted"/>
<evidence type="ECO:0008006" key="5">
    <source>
        <dbReference type="Google" id="ProtNLM"/>
    </source>
</evidence>
<feature type="compositionally biased region" description="Polar residues" evidence="1">
    <location>
        <begin position="278"/>
        <end position="298"/>
    </location>
</feature>
<evidence type="ECO:0000313" key="3">
    <source>
        <dbReference type="EMBL" id="ANB11255.1"/>
    </source>
</evidence>
<sequence>MSGELGSWADSDPESPPPVPRGSSGGGASVGASSSQENGGDGGGDGDTSQVSSESLDLNNSGSTGTSELWTDRSNGFDAQSNRLRRKTGFSQLPMASEGDLGPADTGSHVRSDVDGSSDPQSDNRAGSGAGGDIGTRRYNNGSGKGVDSAAESGLLYVTGGSSNHQPVANDSTGDKFVSDAKGSGDASKGNVAGSNREVGYGSMGDSLSGSGHVNRANRVFGSNTGSGVNRVNGANSSNGVNSNDASNGGNRETGSKGVNGVNGVNGRNSGNGANGVDDSNSSDGANGTVRLSKSQSPRVLGPKGFVKDVETSLEQEIINESSPLLHRLEDSLLGDSGNTGYTGGVSEDPDEPDSSSPYDDPLNSLSIRSLRVLLYVLTTLWSGWITLLIINVFSHISWLDEPSVSSAFTQLDMALMSLAQVISSLMFFRNTNSADRSIEYVTTAIVLLDLVVVLAVPSQRIKNGSKGGLITTVGSLVTFVLTPLTDRVVEYAGKRRDEGRIHQSVRGLPINMSSFSQYARMTALFFIRGLILVSVALISTNMVLETYDSAVLQPPGKIIPISLQNITYSPIPSPTPSPPYSASFFSPFSIYDESTPNANNNDTTTINNSTIGIHIYCTDINKDTTNPNLTVLLETGDSPALSFSSWALELHERGDIAQVCYWDRPGFGFSDQAPSPLSAGVVANILFETLNRTLDEELPSKYVLVSHDVGGLYSRIFASRHCSSIHSMVLVDNLHEDLFFRRNSPWQGFKYWIQGVFASLGYRNAFGIIFKREGPFHRVYGSAYQRQPKYFFAKLQEQLSARTRTKSEIIDSNASLASDIPILVITSSASIRTDSEWSDKQRQLTKLTSNTLAWEILDGPHDLWRNDATKHELQKLLLDDIKYSRRS</sequence>
<dbReference type="AlphaFoldDB" id="A0A167C5T4"/>